<dbReference type="PANTHER" id="PTHR42866">
    <property type="entry name" value="3-DEOXY-MANNO-OCTULOSONATE CYTIDYLYLTRANSFERASE"/>
    <property type="match status" value="1"/>
</dbReference>
<dbReference type="GO" id="GO:0005829">
    <property type="term" value="C:cytosol"/>
    <property type="evidence" value="ECO:0007669"/>
    <property type="project" value="TreeGrafter"/>
</dbReference>
<dbReference type="GO" id="GO:0008690">
    <property type="term" value="F:3-deoxy-manno-octulosonate cytidylyltransferase activity"/>
    <property type="evidence" value="ECO:0007669"/>
    <property type="project" value="UniProtKB-UniRule"/>
</dbReference>
<comment type="subcellular location">
    <subcellularLocation>
        <location evidence="5">Cytoplasm</location>
    </subcellularLocation>
    <subcellularLocation>
        <location evidence="1">Membrane</location>
    </subcellularLocation>
</comment>
<evidence type="ECO:0000313" key="6">
    <source>
        <dbReference type="EMBL" id="GHA68317.1"/>
    </source>
</evidence>
<protein>
    <recommendedName>
        <fullName evidence="5">3-deoxy-manno-octulosonate cytidylyltransferase</fullName>
        <ecNumber evidence="5">2.7.7.38</ecNumber>
    </recommendedName>
    <alternativeName>
        <fullName evidence="5">CMP-2-keto-3-deoxyoctulosonic acid synthase</fullName>
        <shortName evidence="5">CKS</shortName>
        <shortName evidence="5">CMP-KDO synthase</shortName>
    </alternativeName>
</protein>
<dbReference type="FunFam" id="3.90.550.10:FF:000011">
    <property type="entry name" value="3-deoxy-manno-octulosonate cytidylyltransferase"/>
    <property type="match status" value="1"/>
</dbReference>
<keyword evidence="7" id="KW-1185">Reference proteome</keyword>
<evidence type="ECO:0000256" key="2">
    <source>
        <dbReference type="ARBA" id="ARBA00022679"/>
    </source>
</evidence>
<dbReference type="GO" id="GO:0033468">
    <property type="term" value="P:CMP-keto-3-deoxy-D-manno-octulosonic acid biosynthetic process"/>
    <property type="evidence" value="ECO:0007669"/>
    <property type="project" value="UniProtKB-UniRule"/>
</dbReference>
<dbReference type="NCBIfam" id="NF003950">
    <property type="entry name" value="PRK05450.1-3"/>
    <property type="match status" value="1"/>
</dbReference>
<comment type="pathway">
    <text evidence="5">Nucleotide-sugar biosynthesis; CMP-3-deoxy-D-manno-octulosonate biosynthesis; CMP-3-deoxy-D-manno-octulosonate from 3-deoxy-D-manno-octulosonate and CTP: step 1/1.</text>
</comment>
<keyword evidence="5" id="KW-0963">Cytoplasm</keyword>
<dbReference type="InterPro" id="IPR003329">
    <property type="entry name" value="Cytidylyl_trans"/>
</dbReference>
<evidence type="ECO:0000256" key="5">
    <source>
        <dbReference type="HAMAP-Rule" id="MF_00057"/>
    </source>
</evidence>
<dbReference type="NCBIfam" id="TIGR00466">
    <property type="entry name" value="kdsB"/>
    <property type="match status" value="1"/>
</dbReference>
<dbReference type="InterPro" id="IPR029044">
    <property type="entry name" value="Nucleotide-diphossugar_trans"/>
</dbReference>
<name>A0A8J3CLT7_9BURK</name>
<dbReference type="AlphaFoldDB" id="A0A8J3CLT7"/>
<accession>A0A8J3CLT7</accession>
<dbReference type="GO" id="GO:0009103">
    <property type="term" value="P:lipopolysaccharide biosynthetic process"/>
    <property type="evidence" value="ECO:0007669"/>
    <property type="project" value="UniProtKB-UniRule"/>
</dbReference>
<comment type="similarity">
    <text evidence="5">Belongs to the KdsB family.</text>
</comment>
<dbReference type="Proteomes" id="UP000614287">
    <property type="component" value="Unassembled WGS sequence"/>
</dbReference>
<dbReference type="SUPFAM" id="SSF53448">
    <property type="entry name" value="Nucleotide-diphospho-sugar transferases"/>
    <property type="match status" value="1"/>
</dbReference>
<dbReference type="EC" id="2.7.7.38" evidence="5"/>
<dbReference type="PANTHER" id="PTHR42866:SF2">
    <property type="entry name" value="3-DEOXY-MANNO-OCTULOSONATE CYTIDYLYLTRANSFERASE, MITOCHONDRIAL"/>
    <property type="match status" value="1"/>
</dbReference>
<dbReference type="Pfam" id="PF02348">
    <property type="entry name" value="CTP_transf_3"/>
    <property type="match status" value="1"/>
</dbReference>
<dbReference type="HAMAP" id="MF_00057">
    <property type="entry name" value="KdsB"/>
    <property type="match status" value="1"/>
</dbReference>
<sequence length="260" mass="28035">MSQVHIVIPARMGSSRFYGKPLVKLSGREMVLRVVDRAKLTGVSSIVVATDDAAIAQCVQQAGFDAQMTDVDHPSGTDRIAQVAEARVWPDDDIVVNVQGDEPLIEPELIEEVALALSAHPDCVMSTAAHVLIDAASLLNPNIVKVVLDNQQRALYFSRAPIPFPRDAMRAAGGDGLVALPAGLPVLRHMGIYAYRVGFLKQYADLPASPLEQFESLEQLRVLANGHQISVYISPMASAPGVDEPSDVAIVENFLAQYSK</sequence>
<reference evidence="6" key="2">
    <citation type="submission" date="2020-09" db="EMBL/GenBank/DDBJ databases">
        <authorList>
            <person name="Sun Q."/>
            <person name="Kim S."/>
        </authorList>
    </citation>
    <scope>NUCLEOTIDE SEQUENCE</scope>
    <source>
        <strain evidence="6">KCTC 32501</strain>
    </source>
</reference>
<dbReference type="EMBL" id="BMZG01000003">
    <property type="protein sequence ID" value="GHA68317.1"/>
    <property type="molecule type" value="Genomic_DNA"/>
</dbReference>
<evidence type="ECO:0000256" key="1">
    <source>
        <dbReference type="ARBA" id="ARBA00004370"/>
    </source>
</evidence>
<keyword evidence="4 5" id="KW-0448">Lipopolysaccharide biosynthesis</keyword>
<comment type="catalytic activity">
    <reaction evidence="5">
        <text>3-deoxy-alpha-D-manno-oct-2-ulosonate + CTP = CMP-3-deoxy-beta-D-manno-octulosonate + diphosphate</text>
        <dbReference type="Rhea" id="RHEA:23448"/>
        <dbReference type="ChEBI" id="CHEBI:33019"/>
        <dbReference type="ChEBI" id="CHEBI:37563"/>
        <dbReference type="ChEBI" id="CHEBI:85986"/>
        <dbReference type="ChEBI" id="CHEBI:85987"/>
        <dbReference type="EC" id="2.7.7.38"/>
    </reaction>
</comment>
<evidence type="ECO:0000256" key="4">
    <source>
        <dbReference type="ARBA" id="ARBA00022985"/>
    </source>
</evidence>
<evidence type="ECO:0000256" key="3">
    <source>
        <dbReference type="ARBA" id="ARBA00022695"/>
    </source>
</evidence>
<dbReference type="NCBIfam" id="NF009905">
    <property type="entry name" value="PRK13368.1"/>
    <property type="match status" value="1"/>
</dbReference>
<evidence type="ECO:0000313" key="7">
    <source>
        <dbReference type="Proteomes" id="UP000614287"/>
    </source>
</evidence>
<dbReference type="UniPathway" id="UPA00358">
    <property type="reaction ID" value="UER00476"/>
</dbReference>
<dbReference type="NCBIfam" id="NF003952">
    <property type="entry name" value="PRK05450.1-5"/>
    <property type="match status" value="1"/>
</dbReference>
<dbReference type="GO" id="GO:0016020">
    <property type="term" value="C:membrane"/>
    <property type="evidence" value="ECO:0007669"/>
    <property type="project" value="UniProtKB-SubCell"/>
</dbReference>
<keyword evidence="2 5" id="KW-0808">Transferase</keyword>
<keyword evidence="3 5" id="KW-0548">Nucleotidyltransferase</keyword>
<comment type="caution">
    <text evidence="6">The sequence shown here is derived from an EMBL/GenBank/DDBJ whole genome shotgun (WGS) entry which is preliminary data.</text>
</comment>
<organism evidence="6 7">
    <name type="scientific">Formosimonas limnophila</name>
    <dbReference type="NCBI Taxonomy" id="1384487"/>
    <lineage>
        <taxon>Bacteria</taxon>
        <taxon>Pseudomonadati</taxon>
        <taxon>Pseudomonadota</taxon>
        <taxon>Betaproteobacteria</taxon>
        <taxon>Burkholderiales</taxon>
        <taxon>Burkholderiaceae</taxon>
        <taxon>Formosimonas</taxon>
    </lineage>
</organism>
<dbReference type="InterPro" id="IPR004528">
    <property type="entry name" value="KdsB"/>
</dbReference>
<dbReference type="Gene3D" id="3.90.550.10">
    <property type="entry name" value="Spore Coat Polysaccharide Biosynthesis Protein SpsA, Chain A"/>
    <property type="match status" value="1"/>
</dbReference>
<reference evidence="6" key="1">
    <citation type="journal article" date="2014" name="Int. J. Syst. Evol. Microbiol.">
        <title>Complete genome sequence of Corynebacterium casei LMG S-19264T (=DSM 44701T), isolated from a smear-ripened cheese.</title>
        <authorList>
            <consortium name="US DOE Joint Genome Institute (JGI-PGF)"/>
            <person name="Walter F."/>
            <person name="Albersmeier A."/>
            <person name="Kalinowski J."/>
            <person name="Ruckert C."/>
        </authorList>
    </citation>
    <scope>NUCLEOTIDE SEQUENCE</scope>
    <source>
        <strain evidence="6">KCTC 32501</strain>
    </source>
</reference>
<gene>
    <name evidence="5 6" type="primary">kdsB</name>
    <name evidence="6" type="ORF">GCM10009007_06270</name>
</gene>
<proteinExistence type="inferred from homology"/>
<dbReference type="RefSeq" id="WP_189491509.1">
    <property type="nucleotide sequence ID" value="NZ_BMZG01000003.1"/>
</dbReference>
<dbReference type="CDD" id="cd02517">
    <property type="entry name" value="CMP-KDO-Synthetase"/>
    <property type="match status" value="1"/>
</dbReference>
<comment type="function">
    <text evidence="5">Activates KDO (a required 8-carbon sugar) for incorporation into bacterial lipopolysaccharide in Gram-negative bacteria.</text>
</comment>